<evidence type="ECO:0008006" key="4">
    <source>
        <dbReference type="Google" id="ProtNLM"/>
    </source>
</evidence>
<dbReference type="AlphaFoldDB" id="A0AAD9UK79"/>
<dbReference type="Proteomes" id="UP001209878">
    <property type="component" value="Unassembled WGS sequence"/>
</dbReference>
<comment type="caution">
    <text evidence="2">The sequence shown here is derived from an EMBL/GenBank/DDBJ whole genome shotgun (WGS) entry which is preliminary data.</text>
</comment>
<dbReference type="EMBL" id="JAODUO010000027">
    <property type="protein sequence ID" value="KAK2192593.1"/>
    <property type="molecule type" value="Genomic_DNA"/>
</dbReference>
<sequence length="230" mass="25629">MLSGNFEDPRKTESHLENAYSPVCRRRVYITLNFRGRRRLRPTNCSRVDSDDDSGTDSARTTTTAMHTFIAAWLLCLIQCQVGVFGRSVDDGHQRNAWNKAGGHYTDDRGNLLARYRPLYPLTDGVSRARLERKLEPALLKGKLPTKTLGRFHAVGIPTHFSDYDRQPRDGVVTVEELIKATGAYANARLAFRASDIDGDGVLTRAEFDLAPWTLQGETVAAGMVSNNES</sequence>
<evidence type="ECO:0000313" key="2">
    <source>
        <dbReference type="EMBL" id="KAK2192593.1"/>
    </source>
</evidence>
<proteinExistence type="predicted"/>
<dbReference type="InterPro" id="IPR018247">
    <property type="entry name" value="EF_Hand_1_Ca_BS"/>
</dbReference>
<name>A0AAD9UK79_RIDPI</name>
<dbReference type="Gene3D" id="1.10.238.10">
    <property type="entry name" value="EF-hand"/>
    <property type="match status" value="1"/>
</dbReference>
<gene>
    <name evidence="2" type="ORF">NP493_26g03011</name>
</gene>
<reference evidence="2" key="1">
    <citation type="journal article" date="2023" name="Mol. Biol. Evol.">
        <title>Third-Generation Sequencing Reveals the Adaptive Role of the Epigenome in Three Deep-Sea Polychaetes.</title>
        <authorList>
            <person name="Perez M."/>
            <person name="Aroh O."/>
            <person name="Sun Y."/>
            <person name="Lan Y."/>
            <person name="Juniper S.K."/>
            <person name="Young C.R."/>
            <person name="Angers B."/>
            <person name="Qian P.Y."/>
        </authorList>
    </citation>
    <scope>NUCLEOTIDE SEQUENCE</scope>
    <source>
        <strain evidence="2">R07B-5</strain>
    </source>
</reference>
<evidence type="ECO:0000313" key="3">
    <source>
        <dbReference type="Proteomes" id="UP001209878"/>
    </source>
</evidence>
<protein>
    <recommendedName>
        <fullName evidence="4">EF-hand domain-containing protein</fullName>
    </recommendedName>
</protein>
<evidence type="ECO:0000256" key="1">
    <source>
        <dbReference type="ARBA" id="ARBA00022837"/>
    </source>
</evidence>
<keyword evidence="3" id="KW-1185">Reference proteome</keyword>
<keyword evidence="1" id="KW-0106">Calcium</keyword>
<dbReference type="PROSITE" id="PS00018">
    <property type="entry name" value="EF_HAND_1"/>
    <property type="match status" value="1"/>
</dbReference>
<accession>A0AAD9UK79</accession>
<dbReference type="SUPFAM" id="SSF47473">
    <property type="entry name" value="EF-hand"/>
    <property type="match status" value="1"/>
</dbReference>
<dbReference type="InterPro" id="IPR011992">
    <property type="entry name" value="EF-hand-dom_pair"/>
</dbReference>
<organism evidence="2 3">
    <name type="scientific">Ridgeia piscesae</name>
    <name type="common">Tubeworm</name>
    <dbReference type="NCBI Taxonomy" id="27915"/>
    <lineage>
        <taxon>Eukaryota</taxon>
        <taxon>Metazoa</taxon>
        <taxon>Spiralia</taxon>
        <taxon>Lophotrochozoa</taxon>
        <taxon>Annelida</taxon>
        <taxon>Polychaeta</taxon>
        <taxon>Sedentaria</taxon>
        <taxon>Canalipalpata</taxon>
        <taxon>Sabellida</taxon>
        <taxon>Siboglinidae</taxon>
        <taxon>Ridgeia</taxon>
    </lineage>
</organism>